<gene>
    <name evidence="1" type="ORF">ACFO5K_04240</name>
</gene>
<reference evidence="2" key="1">
    <citation type="journal article" date="2019" name="Int. J. Syst. Evol. Microbiol.">
        <title>The Global Catalogue of Microorganisms (GCM) 10K type strain sequencing project: providing services to taxonomists for standard genome sequencing and annotation.</title>
        <authorList>
            <consortium name="The Broad Institute Genomics Platform"/>
            <consortium name="The Broad Institute Genome Sequencing Center for Infectious Disease"/>
            <person name="Wu L."/>
            <person name="Ma J."/>
        </authorList>
    </citation>
    <scope>NUCLEOTIDE SEQUENCE [LARGE SCALE GENOMIC DNA]</scope>
    <source>
        <strain evidence="2">IBRC-M 10490</strain>
    </source>
</reference>
<sequence>MSTYNTDQLQQTITDARIRASQMSDYRDRAQAEYDQASARYDNAEEGDSDYADVVYDVLKAEVVLKHFTQQSHEAWKLHGQAEDELACRLG</sequence>
<name>A0ABV8VBL3_9NOCA</name>
<protein>
    <submittedName>
        <fullName evidence="1">Uncharacterized protein</fullName>
    </submittedName>
</protein>
<dbReference type="EMBL" id="JBHSDL010000005">
    <property type="protein sequence ID" value="MFC4373303.1"/>
    <property type="molecule type" value="Genomic_DNA"/>
</dbReference>
<comment type="caution">
    <text evidence="1">The sequence shown here is derived from an EMBL/GenBank/DDBJ whole genome shotgun (WGS) entry which is preliminary data.</text>
</comment>
<organism evidence="1 2">
    <name type="scientific">Nocardia halotolerans</name>
    <dbReference type="NCBI Taxonomy" id="1755878"/>
    <lineage>
        <taxon>Bacteria</taxon>
        <taxon>Bacillati</taxon>
        <taxon>Actinomycetota</taxon>
        <taxon>Actinomycetes</taxon>
        <taxon>Mycobacteriales</taxon>
        <taxon>Nocardiaceae</taxon>
        <taxon>Nocardia</taxon>
    </lineage>
</organism>
<dbReference type="RefSeq" id="WP_378555937.1">
    <property type="nucleotide sequence ID" value="NZ_JBHSDL010000005.1"/>
</dbReference>
<keyword evidence="2" id="KW-1185">Reference proteome</keyword>
<dbReference type="Proteomes" id="UP001595844">
    <property type="component" value="Unassembled WGS sequence"/>
</dbReference>
<proteinExistence type="predicted"/>
<evidence type="ECO:0000313" key="2">
    <source>
        <dbReference type="Proteomes" id="UP001595844"/>
    </source>
</evidence>
<evidence type="ECO:0000313" key="1">
    <source>
        <dbReference type="EMBL" id="MFC4373303.1"/>
    </source>
</evidence>
<accession>A0ABV8VBL3</accession>